<evidence type="ECO:0000313" key="2">
    <source>
        <dbReference type="EMBL" id="UTZ25386.1"/>
    </source>
</evidence>
<accession>A0AAE9SJH0</accession>
<keyword evidence="1" id="KW-0732">Signal</keyword>
<name>A0AAE9SJH0_9VIBR</name>
<reference evidence="2" key="1">
    <citation type="submission" date="2020-03" db="EMBL/GenBank/DDBJ databases">
        <title>Five strains of Vibrio campbellii isolated from Mariana Trench.</title>
        <authorList>
            <person name="Liang J."/>
            <person name="Zhang X.-H."/>
        </authorList>
    </citation>
    <scope>NUCLEOTIDE SEQUENCE</scope>
    <source>
        <strain evidence="2">LJC014</strain>
    </source>
</reference>
<organism evidence="2 3">
    <name type="scientific">Vibrio campbellii</name>
    <dbReference type="NCBI Taxonomy" id="680"/>
    <lineage>
        <taxon>Bacteria</taxon>
        <taxon>Pseudomonadati</taxon>
        <taxon>Pseudomonadota</taxon>
        <taxon>Gammaproteobacteria</taxon>
        <taxon>Vibrionales</taxon>
        <taxon>Vibrionaceae</taxon>
        <taxon>Vibrio</taxon>
    </lineage>
</organism>
<protein>
    <submittedName>
        <fullName evidence="2">Uncharacterized protein</fullName>
    </submittedName>
</protein>
<evidence type="ECO:0000313" key="3">
    <source>
        <dbReference type="Proteomes" id="UP001058687"/>
    </source>
</evidence>
<gene>
    <name evidence="2" type="ORF">HB761_00685</name>
</gene>
<feature type="chain" id="PRO_5042193536" evidence="1">
    <location>
        <begin position="24"/>
        <end position="165"/>
    </location>
</feature>
<dbReference type="EMBL" id="CP050467">
    <property type="protein sequence ID" value="UTZ25386.1"/>
    <property type="molecule type" value="Genomic_DNA"/>
</dbReference>
<dbReference type="AlphaFoldDB" id="A0AAE9SJH0"/>
<dbReference type="Proteomes" id="UP001058687">
    <property type="component" value="Chromosome 1"/>
</dbReference>
<sequence length="165" mass="18168">MTKRVITYIASGVIALASPTSWACSYDGLFTNPFSESYPGALDVSISTQLAIRAKSMNPLELIEGEAGLRRASWWLNLMVKANPELSPGSYIYVVDRQLWSRISETNNSIEVHVSPPNDNARVLQISEAALHNVISNQISIDQARGLGVLSEICTPKTNLWCLFN</sequence>
<evidence type="ECO:0000256" key="1">
    <source>
        <dbReference type="SAM" id="SignalP"/>
    </source>
</evidence>
<proteinExistence type="predicted"/>
<dbReference type="RefSeq" id="WP_255936667.1">
    <property type="nucleotide sequence ID" value="NZ_CP050467.1"/>
</dbReference>
<feature type="signal peptide" evidence="1">
    <location>
        <begin position="1"/>
        <end position="23"/>
    </location>
</feature>